<feature type="compositionally biased region" description="Polar residues" evidence="1">
    <location>
        <begin position="1"/>
        <end position="10"/>
    </location>
</feature>
<evidence type="ECO:0000313" key="2">
    <source>
        <dbReference type="EMBL" id="KOB72885.1"/>
    </source>
</evidence>
<comment type="caution">
    <text evidence="2">The sequence shown here is derived from an EMBL/GenBank/DDBJ whole genome shotgun (WGS) entry which is preliminary data.</text>
</comment>
<accession>A0A0L7LBW1</accession>
<name>A0A0L7LBW1_OPEBR</name>
<protein>
    <submittedName>
        <fullName evidence="2">Eyes absent 4</fullName>
    </submittedName>
</protein>
<evidence type="ECO:0000256" key="1">
    <source>
        <dbReference type="SAM" id="MobiDB-lite"/>
    </source>
</evidence>
<evidence type="ECO:0000313" key="3">
    <source>
        <dbReference type="Proteomes" id="UP000037510"/>
    </source>
</evidence>
<dbReference type="AlphaFoldDB" id="A0A0L7LBW1"/>
<gene>
    <name evidence="2" type="ORF">OBRU01_11617</name>
</gene>
<organism evidence="2 3">
    <name type="scientific">Operophtera brumata</name>
    <name type="common">Winter moth</name>
    <name type="synonym">Phalaena brumata</name>
    <dbReference type="NCBI Taxonomy" id="104452"/>
    <lineage>
        <taxon>Eukaryota</taxon>
        <taxon>Metazoa</taxon>
        <taxon>Ecdysozoa</taxon>
        <taxon>Arthropoda</taxon>
        <taxon>Hexapoda</taxon>
        <taxon>Insecta</taxon>
        <taxon>Pterygota</taxon>
        <taxon>Neoptera</taxon>
        <taxon>Endopterygota</taxon>
        <taxon>Lepidoptera</taxon>
        <taxon>Glossata</taxon>
        <taxon>Ditrysia</taxon>
        <taxon>Geometroidea</taxon>
        <taxon>Geometridae</taxon>
        <taxon>Larentiinae</taxon>
        <taxon>Operophtera</taxon>
    </lineage>
</organism>
<keyword evidence="3" id="KW-1185">Reference proteome</keyword>
<dbReference type="Proteomes" id="UP000037510">
    <property type="component" value="Unassembled WGS sequence"/>
</dbReference>
<proteinExistence type="predicted"/>
<reference evidence="2 3" key="1">
    <citation type="journal article" date="2015" name="Genome Biol. Evol.">
        <title>The genome of winter moth (Operophtera brumata) provides a genomic perspective on sexual dimorphism and phenology.</title>
        <authorList>
            <person name="Derks M.F."/>
            <person name="Smit S."/>
            <person name="Salis L."/>
            <person name="Schijlen E."/>
            <person name="Bossers A."/>
            <person name="Mateman C."/>
            <person name="Pijl A.S."/>
            <person name="de Ridder D."/>
            <person name="Groenen M.A."/>
            <person name="Visser M.E."/>
            <person name="Megens H.J."/>
        </authorList>
    </citation>
    <scope>NUCLEOTIDE SEQUENCE [LARGE SCALE GENOMIC DNA]</scope>
    <source>
        <strain evidence="2">WM2013NL</strain>
        <tissue evidence="2">Head and thorax</tissue>
    </source>
</reference>
<dbReference type="EMBL" id="JTDY01001785">
    <property type="protein sequence ID" value="KOB72885.1"/>
    <property type="molecule type" value="Genomic_DNA"/>
</dbReference>
<sequence>MSGIQQNTVGEPQPQPAPGIFNSRGAGKRGKDIARLSREATYMVLEAVETSSEAASRCGQFPFRHSQHEARQAREASVGIRLTMDARECARQFTCDREQLTLRAPH</sequence>
<feature type="region of interest" description="Disordered" evidence="1">
    <location>
        <begin position="1"/>
        <end position="31"/>
    </location>
</feature>